<dbReference type="GO" id="GO:0004497">
    <property type="term" value="F:monooxygenase activity"/>
    <property type="evidence" value="ECO:0007669"/>
    <property type="project" value="UniProtKB-KW"/>
</dbReference>
<gene>
    <name evidence="5" type="ORF">MAM_01256</name>
</gene>
<keyword evidence="3" id="KW-0560">Oxidoreductase</keyword>
<evidence type="ECO:0000313" key="6">
    <source>
        <dbReference type="Proteomes" id="UP000030816"/>
    </source>
</evidence>
<organism evidence="5 6">
    <name type="scientific">Metarhizium album (strain ARSEF 1941)</name>
    <dbReference type="NCBI Taxonomy" id="1081103"/>
    <lineage>
        <taxon>Eukaryota</taxon>
        <taxon>Fungi</taxon>
        <taxon>Dikarya</taxon>
        <taxon>Ascomycota</taxon>
        <taxon>Pezizomycotina</taxon>
        <taxon>Sordariomycetes</taxon>
        <taxon>Hypocreomycetidae</taxon>
        <taxon>Hypocreales</taxon>
        <taxon>Clavicipitaceae</taxon>
        <taxon>Metarhizium</taxon>
    </lineage>
</organism>
<reference evidence="5 6" key="1">
    <citation type="journal article" date="2014" name="Proc. Natl. Acad. Sci. U.S.A.">
        <title>Trajectory and genomic determinants of fungal-pathogen speciation and host adaptation.</title>
        <authorList>
            <person name="Hu X."/>
            <person name="Xiao G."/>
            <person name="Zheng P."/>
            <person name="Shang Y."/>
            <person name="Su Y."/>
            <person name="Zhang X."/>
            <person name="Liu X."/>
            <person name="Zhan S."/>
            <person name="St Leger R.J."/>
            <person name="Wang C."/>
        </authorList>
    </citation>
    <scope>NUCLEOTIDE SEQUENCE [LARGE SCALE GENOMIC DNA]</scope>
    <source>
        <strain evidence="5 6">ARSEF 1941</strain>
    </source>
</reference>
<keyword evidence="1" id="KW-0285">Flavoprotein</keyword>
<feature type="domain" description="FAD-binding" evidence="4">
    <location>
        <begin position="8"/>
        <end position="349"/>
    </location>
</feature>
<dbReference type="InterPro" id="IPR002938">
    <property type="entry name" value="FAD-bd"/>
</dbReference>
<sequence length="419" mass="46735">MPEEPLRILIVGAGIAGPALAFWLHRLGHACTILERWDSPRVGGQQIDIRRQGIEAIKRMGITDDVRKHVVDEGGFRIVDDAGKPIIFFPRKEAGSKLQGFTSEFEIMRGDLSKILHEKTRGTATYRFGLSVDEFDDTGDVVKVKLSDGSEEEYDVLVGADGQGSRIRRALHRDQGGDDRFLRHLGLFTCYYTVPRTPEDENVATGYSGNRQRLAFTRWHSPDAGQAYLMTMSHAADIQEALKGDVPAQKKAFADAFKDLAWAQVPRLLDAMDTTPDFYAHELIQVRPKAYFKGRVVLLGDAGFCPCALTGMGTSSALVGAYILAGELGRNGTDVKAAFAAYDAAMRPWIDKVQALNVQVVKCLYPESRAAVRMTRLVLGLAYRLNIHKFLQNRFMANQKQDEWDMPRYEELHRPEGGS</sequence>
<dbReference type="AlphaFoldDB" id="A0A0B2X3Z5"/>
<dbReference type="STRING" id="1081103.A0A0B2X3Z5"/>
<evidence type="ECO:0000256" key="2">
    <source>
        <dbReference type="ARBA" id="ARBA00022827"/>
    </source>
</evidence>
<dbReference type="RefSeq" id="XP_040681543.1">
    <property type="nucleotide sequence ID" value="XM_040820055.1"/>
</dbReference>
<comment type="caution">
    <text evidence="5">The sequence shown here is derived from an EMBL/GenBank/DDBJ whole genome shotgun (WGS) entry which is preliminary data.</text>
</comment>
<dbReference type="PRINTS" id="PR00420">
    <property type="entry name" value="RNGMNOXGNASE"/>
</dbReference>
<evidence type="ECO:0000313" key="5">
    <source>
        <dbReference type="EMBL" id="KHO00478.1"/>
    </source>
</evidence>
<keyword evidence="6" id="KW-1185">Reference proteome</keyword>
<dbReference type="GO" id="GO:0071949">
    <property type="term" value="F:FAD binding"/>
    <property type="evidence" value="ECO:0007669"/>
    <property type="project" value="InterPro"/>
</dbReference>
<evidence type="ECO:0000256" key="3">
    <source>
        <dbReference type="ARBA" id="ARBA00023002"/>
    </source>
</evidence>
<dbReference type="PANTHER" id="PTHR46865">
    <property type="entry name" value="OXIDOREDUCTASE-RELATED"/>
    <property type="match status" value="1"/>
</dbReference>
<dbReference type="GeneID" id="63735711"/>
<dbReference type="EMBL" id="AZHE01000002">
    <property type="protein sequence ID" value="KHO00478.1"/>
    <property type="molecule type" value="Genomic_DNA"/>
</dbReference>
<dbReference type="InterPro" id="IPR051704">
    <property type="entry name" value="FAD_aromatic-hydroxylase"/>
</dbReference>
<dbReference type="Gene3D" id="3.30.9.10">
    <property type="entry name" value="D-Amino Acid Oxidase, subunit A, domain 2"/>
    <property type="match status" value="1"/>
</dbReference>
<keyword evidence="5" id="KW-0503">Monooxygenase</keyword>
<name>A0A0B2X3Z5_METAS</name>
<accession>A0A0B2X3Z5</accession>
<dbReference type="Gene3D" id="3.50.50.60">
    <property type="entry name" value="FAD/NAD(P)-binding domain"/>
    <property type="match status" value="1"/>
</dbReference>
<dbReference type="Proteomes" id="UP000030816">
    <property type="component" value="Unassembled WGS sequence"/>
</dbReference>
<proteinExistence type="predicted"/>
<dbReference type="SUPFAM" id="SSF51905">
    <property type="entry name" value="FAD/NAD(P)-binding domain"/>
    <property type="match status" value="1"/>
</dbReference>
<evidence type="ECO:0000259" key="4">
    <source>
        <dbReference type="Pfam" id="PF01494"/>
    </source>
</evidence>
<dbReference type="Pfam" id="PF01494">
    <property type="entry name" value="FAD_binding_3"/>
    <property type="match status" value="1"/>
</dbReference>
<protein>
    <submittedName>
        <fullName evidence="5">Monooxygenase, FAD-binding protein</fullName>
    </submittedName>
</protein>
<dbReference type="InterPro" id="IPR036188">
    <property type="entry name" value="FAD/NAD-bd_sf"/>
</dbReference>
<dbReference type="OrthoDB" id="4935210at2759"/>
<dbReference type="PANTHER" id="PTHR46865:SF7">
    <property type="entry name" value="MONOOXYGENASE, PUTATIVE (AFU_ORTHOLOGUE AFUA_8G07040)-RELATED"/>
    <property type="match status" value="1"/>
</dbReference>
<keyword evidence="2" id="KW-0274">FAD</keyword>
<dbReference type="HOGENOM" id="CLU_009665_1_1_1"/>
<evidence type="ECO:0000256" key="1">
    <source>
        <dbReference type="ARBA" id="ARBA00022630"/>
    </source>
</evidence>